<name>A0A0F9B919_9ZZZZ</name>
<dbReference type="EMBL" id="LAZR01038866">
    <property type="protein sequence ID" value="KKL18449.1"/>
    <property type="molecule type" value="Genomic_DNA"/>
</dbReference>
<organism evidence="1">
    <name type="scientific">marine sediment metagenome</name>
    <dbReference type="NCBI Taxonomy" id="412755"/>
    <lineage>
        <taxon>unclassified sequences</taxon>
        <taxon>metagenomes</taxon>
        <taxon>ecological metagenomes</taxon>
    </lineage>
</organism>
<gene>
    <name evidence="1" type="ORF">LCGC14_2475410</name>
</gene>
<accession>A0A0F9B919</accession>
<sequence length="51" mass="5648">MRQSSYRGSRAAVWVVAAVDASDKMRRMADVRGDGTADDVEIQWAIDHLPS</sequence>
<proteinExistence type="predicted"/>
<protein>
    <submittedName>
        <fullName evidence="1">Uncharacterized protein</fullName>
    </submittedName>
</protein>
<dbReference type="AlphaFoldDB" id="A0A0F9B919"/>
<reference evidence="1" key="1">
    <citation type="journal article" date="2015" name="Nature">
        <title>Complex archaea that bridge the gap between prokaryotes and eukaryotes.</title>
        <authorList>
            <person name="Spang A."/>
            <person name="Saw J.H."/>
            <person name="Jorgensen S.L."/>
            <person name="Zaremba-Niedzwiedzka K."/>
            <person name="Martijn J."/>
            <person name="Lind A.E."/>
            <person name="van Eijk R."/>
            <person name="Schleper C."/>
            <person name="Guy L."/>
            <person name="Ettema T.J."/>
        </authorList>
    </citation>
    <scope>NUCLEOTIDE SEQUENCE</scope>
</reference>
<evidence type="ECO:0000313" key="1">
    <source>
        <dbReference type="EMBL" id="KKL18449.1"/>
    </source>
</evidence>
<comment type="caution">
    <text evidence="1">The sequence shown here is derived from an EMBL/GenBank/DDBJ whole genome shotgun (WGS) entry which is preliminary data.</text>
</comment>